<keyword evidence="1" id="KW-0808">Transferase</keyword>
<evidence type="ECO:0000259" key="2">
    <source>
        <dbReference type="Pfam" id="PF13581"/>
    </source>
</evidence>
<dbReference type="GO" id="GO:0004674">
    <property type="term" value="F:protein serine/threonine kinase activity"/>
    <property type="evidence" value="ECO:0007669"/>
    <property type="project" value="UniProtKB-KW"/>
</dbReference>
<name>A0A0W7X4P4_9ACTN</name>
<dbReference type="PANTHER" id="PTHR35526:SF3">
    <property type="entry name" value="ANTI-SIGMA-F FACTOR RSBW"/>
    <property type="match status" value="1"/>
</dbReference>
<dbReference type="AlphaFoldDB" id="A0A0W7X4P4"/>
<gene>
    <name evidence="3" type="ORF">AT728_10625</name>
</gene>
<proteinExistence type="predicted"/>
<accession>A0A0W7X4P4</accession>
<dbReference type="Gene3D" id="3.30.565.10">
    <property type="entry name" value="Histidine kinase-like ATPase, C-terminal domain"/>
    <property type="match status" value="1"/>
</dbReference>
<keyword evidence="1" id="KW-0418">Kinase</keyword>
<dbReference type="Pfam" id="PF13581">
    <property type="entry name" value="HATPase_c_2"/>
    <property type="match status" value="1"/>
</dbReference>
<dbReference type="EMBL" id="LOCL01000033">
    <property type="protein sequence ID" value="KUF17823.1"/>
    <property type="molecule type" value="Genomic_DNA"/>
</dbReference>
<keyword evidence="1" id="KW-0723">Serine/threonine-protein kinase</keyword>
<dbReference type="SUPFAM" id="SSF55874">
    <property type="entry name" value="ATPase domain of HSP90 chaperone/DNA topoisomerase II/histidine kinase"/>
    <property type="match status" value="1"/>
</dbReference>
<dbReference type="Proteomes" id="UP000054804">
    <property type="component" value="Unassembled WGS sequence"/>
</dbReference>
<organism evidence="3 4">
    <name type="scientific">Streptomyces silvensis</name>
    <dbReference type="NCBI Taxonomy" id="1765722"/>
    <lineage>
        <taxon>Bacteria</taxon>
        <taxon>Bacillati</taxon>
        <taxon>Actinomycetota</taxon>
        <taxon>Actinomycetes</taxon>
        <taxon>Kitasatosporales</taxon>
        <taxon>Streptomycetaceae</taxon>
        <taxon>Streptomyces</taxon>
    </lineage>
</organism>
<evidence type="ECO:0000313" key="4">
    <source>
        <dbReference type="Proteomes" id="UP000054804"/>
    </source>
</evidence>
<evidence type="ECO:0000313" key="3">
    <source>
        <dbReference type="EMBL" id="KUF17823.1"/>
    </source>
</evidence>
<dbReference type="OrthoDB" id="4251531at2"/>
<protein>
    <recommendedName>
        <fullName evidence="2">Histidine kinase/HSP90-like ATPase domain-containing protein</fullName>
    </recommendedName>
</protein>
<dbReference type="InterPro" id="IPR036890">
    <property type="entry name" value="HATPase_C_sf"/>
</dbReference>
<dbReference type="InterPro" id="IPR003594">
    <property type="entry name" value="HATPase_dom"/>
</dbReference>
<dbReference type="STRING" id="1765722.AT728_10625"/>
<dbReference type="CDD" id="cd16936">
    <property type="entry name" value="HATPase_RsbW-like"/>
    <property type="match status" value="1"/>
</dbReference>
<evidence type="ECO:0000256" key="1">
    <source>
        <dbReference type="ARBA" id="ARBA00022527"/>
    </source>
</evidence>
<dbReference type="InterPro" id="IPR050267">
    <property type="entry name" value="Anti-sigma-factor_SerPK"/>
</dbReference>
<feature type="domain" description="Histidine kinase/HSP90-like ATPase" evidence="2">
    <location>
        <begin position="21"/>
        <end position="143"/>
    </location>
</feature>
<comment type="caution">
    <text evidence="3">The sequence shown here is derived from an EMBL/GenBank/DDBJ whole genome shotgun (WGS) entry which is preliminary data.</text>
</comment>
<dbReference type="PANTHER" id="PTHR35526">
    <property type="entry name" value="ANTI-SIGMA-F FACTOR RSBW-RELATED"/>
    <property type="match status" value="1"/>
</dbReference>
<reference evidence="3 4" key="1">
    <citation type="submission" date="2015-12" db="EMBL/GenBank/DDBJ databases">
        <title>Draft genome sequence of Streptomyces silvensis ATCC 53525, a producer of novel hormone antagonists.</title>
        <authorList>
            <person name="Johnston C.W."/>
            <person name="Li Y."/>
            <person name="Magarvey N.A."/>
        </authorList>
    </citation>
    <scope>NUCLEOTIDE SEQUENCE [LARGE SCALE GENOMIC DNA]</scope>
    <source>
        <strain evidence="3 4">ATCC 53525</strain>
    </source>
</reference>
<sequence length="150" mass="16470">MTRSFAVTTDEGEVILRWPRHPRSVSRARQELRKNLADWGAADLEDAALVVLSELLTNAVRHARATHGREIETRFRRLESDGSDGSGGSCVVRIEVHDSDDELPVVRPYGPCTDGGRGLPLVAALAERWGVTPRNGPGKQVWAELRAPTP</sequence>
<keyword evidence="4" id="KW-1185">Reference proteome</keyword>